<dbReference type="EMBL" id="CP076132">
    <property type="protein sequence ID" value="QWG02979.1"/>
    <property type="molecule type" value="Genomic_DNA"/>
</dbReference>
<accession>A0AAX1N5X2</accession>
<dbReference type="RefSeq" id="WP_169664443.1">
    <property type="nucleotide sequence ID" value="NZ_CP076132.1"/>
</dbReference>
<dbReference type="PANTHER" id="PTHR43304:SF1">
    <property type="entry name" value="PAC DOMAIN-CONTAINING PROTEIN"/>
    <property type="match status" value="1"/>
</dbReference>
<evidence type="ECO:0000256" key="1">
    <source>
        <dbReference type="ARBA" id="ARBA00000085"/>
    </source>
</evidence>
<evidence type="ECO:0000313" key="9">
    <source>
        <dbReference type="EMBL" id="QWG02979.1"/>
    </source>
</evidence>
<sequence>MKKLLVHNEIDESLKQYFKDSTQNTSDYEVILSNILEGTMAGFWDWHIKDNYEYMSPTFKKMFGYEDHEIENHPDSWQKIIHPEDLPGVFDVFNKHVASKGKFPYDNEVRYYHKDGSIVWVFCRGKVIEWDEEGNPLRMIGSHIDITKIKEAEQTKKINIALEQKNQELERFAYVASHDLQEPLQSLQIFTDLLKEEFALELGKQGVQYIEYIDASRKKMSGLIKSLLDYSLIGSEDKKTITNVQVIVDQLTFENKELIEETNTKISYDNLPVLIAFDLQLKLVFHNLILNSIFFRSKNRSPKINIDAVKKDNYWTFKITDNGGGIGKDHIDRIFLLFQKLRHENSGAGIGLAFCKKIVELHQGKIWLESEVGIGTSVFFTIKV</sequence>
<reference evidence="9 10" key="1">
    <citation type="submission" date="2021-05" db="EMBL/GenBank/DDBJ databases">
        <title>Comparative genomic studies on the polysaccharide-degrading batcterial strains of the Flammeovirga genus.</title>
        <authorList>
            <person name="Zewei F."/>
            <person name="Zheng Z."/>
            <person name="Yu L."/>
            <person name="Ruyue G."/>
            <person name="Yanhong M."/>
            <person name="Yuanyuan C."/>
            <person name="Jingyan G."/>
            <person name="Wenjun H."/>
        </authorList>
    </citation>
    <scope>NUCLEOTIDE SEQUENCE [LARGE SCALE GENOMIC DNA]</scope>
    <source>
        <strain evidence="9 10">NBRC:100898</strain>
    </source>
</reference>
<protein>
    <recommendedName>
        <fullName evidence="2">histidine kinase</fullName>
        <ecNumber evidence="2">2.7.13.3</ecNumber>
    </recommendedName>
</protein>
<dbReference type="InterPro" id="IPR003661">
    <property type="entry name" value="HisK_dim/P_dom"/>
</dbReference>
<dbReference type="Proteomes" id="UP000678679">
    <property type="component" value="Chromosome 1"/>
</dbReference>
<dbReference type="CDD" id="cd00082">
    <property type="entry name" value="HisKA"/>
    <property type="match status" value="1"/>
</dbReference>
<dbReference type="AlphaFoldDB" id="A0AAX1N5X2"/>
<evidence type="ECO:0000259" key="6">
    <source>
        <dbReference type="PROSITE" id="PS50109"/>
    </source>
</evidence>
<comment type="catalytic activity">
    <reaction evidence="1">
        <text>ATP + protein L-histidine = ADP + protein N-phospho-L-histidine.</text>
        <dbReference type="EC" id="2.7.13.3"/>
    </reaction>
</comment>
<dbReference type="InterPro" id="IPR052162">
    <property type="entry name" value="Sensor_kinase/Photoreceptor"/>
</dbReference>
<dbReference type="PROSITE" id="PS50109">
    <property type="entry name" value="HIS_KIN"/>
    <property type="match status" value="1"/>
</dbReference>
<dbReference type="InterPro" id="IPR005467">
    <property type="entry name" value="His_kinase_dom"/>
</dbReference>
<keyword evidence="10" id="KW-1185">Reference proteome</keyword>
<proteinExistence type="predicted"/>
<keyword evidence="5" id="KW-0418">Kinase</keyword>
<keyword evidence="3" id="KW-0597">Phosphoprotein</keyword>
<dbReference type="PROSITE" id="PS50112">
    <property type="entry name" value="PAS"/>
    <property type="match status" value="1"/>
</dbReference>
<dbReference type="SUPFAM" id="SSF55874">
    <property type="entry name" value="ATPase domain of HSP90 chaperone/DNA topoisomerase II/histidine kinase"/>
    <property type="match status" value="1"/>
</dbReference>
<dbReference type="Pfam" id="PF02518">
    <property type="entry name" value="HATPase_c"/>
    <property type="match status" value="1"/>
</dbReference>
<dbReference type="KEGG" id="fya:KMW28_05200"/>
<evidence type="ECO:0000256" key="5">
    <source>
        <dbReference type="ARBA" id="ARBA00022777"/>
    </source>
</evidence>
<dbReference type="SMART" id="SM00091">
    <property type="entry name" value="PAS"/>
    <property type="match status" value="1"/>
</dbReference>
<dbReference type="InterPro" id="IPR035965">
    <property type="entry name" value="PAS-like_dom_sf"/>
</dbReference>
<dbReference type="SMART" id="SM00086">
    <property type="entry name" value="PAC"/>
    <property type="match status" value="1"/>
</dbReference>
<dbReference type="InterPro" id="IPR000700">
    <property type="entry name" value="PAS-assoc_C"/>
</dbReference>
<dbReference type="InterPro" id="IPR036890">
    <property type="entry name" value="HATPase_C_sf"/>
</dbReference>
<evidence type="ECO:0000259" key="8">
    <source>
        <dbReference type="PROSITE" id="PS50113"/>
    </source>
</evidence>
<dbReference type="Pfam" id="PF08447">
    <property type="entry name" value="PAS_3"/>
    <property type="match status" value="1"/>
</dbReference>
<gene>
    <name evidence="9" type="ORF">KMW28_05200</name>
</gene>
<name>A0AAX1N5X2_9BACT</name>
<dbReference type="InterPro" id="IPR013655">
    <property type="entry name" value="PAS_fold_3"/>
</dbReference>
<keyword evidence="4" id="KW-0808">Transferase</keyword>
<dbReference type="Pfam" id="PF00512">
    <property type="entry name" value="HisKA"/>
    <property type="match status" value="1"/>
</dbReference>
<dbReference type="Gene3D" id="3.30.450.20">
    <property type="entry name" value="PAS domain"/>
    <property type="match status" value="1"/>
</dbReference>
<dbReference type="SMART" id="SM00387">
    <property type="entry name" value="HATPase_c"/>
    <property type="match status" value="1"/>
</dbReference>
<feature type="domain" description="PAC" evidence="8">
    <location>
        <begin position="105"/>
        <end position="158"/>
    </location>
</feature>
<evidence type="ECO:0000256" key="2">
    <source>
        <dbReference type="ARBA" id="ARBA00012438"/>
    </source>
</evidence>
<dbReference type="CDD" id="cd00130">
    <property type="entry name" value="PAS"/>
    <property type="match status" value="1"/>
</dbReference>
<dbReference type="InterPro" id="IPR004358">
    <property type="entry name" value="Sig_transdc_His_kin-like_C"/>
</dbReference>
<dbReference type="Gene3D" id="3.30.565.10">
    <property type="entry name" value="Histidine kinase-like ATPase, C-terminal domain"/>
    <property type="match status" value="1"/>
</dbReference>
<dbReference type="Gene3D" id="1.10.287.130">
    <property type="match status" value="1"/>
</dbReference>
<evidence type="ECO:0000259" key="7">
    <source>
        <dbReference type="PROSITE" id="PS50112"/>
    </source>
</evidence>
<dbReference type="PANTHER" id="PTHR43304">
    <property type="entry name" value="PHYTOCHROME-LIKE PROTEIN CPH1"/>
    <property type="match status" value="1"/>
</dbReference>
<dbReference type="InterPro" id="IPR003594">
    <property type="entry name" value="HATPase_dom"/>
</dbReference>
<dbReference type="PROSITE" id="PS50113">
    <property type="entry name" value="PAC"/>
    <property type="match status" value="1"/>
</dbReference>
<dbReference type="InterPro" id="IPR036097">
    <property type="entry name" value="HisK_dim/P_sf"/>
</dbReference>
<organism evidence="9 10">
    <name type="scientific">Flammeovirga yaeyamensis</name>
    <dbReference type="NCBI Taxonomy" id="367791"/>
    <lineage>
        <taxon>Bacteria</taxon>
        <taxon>Pseudomonadati</taxon>
        <taxon>Bacteroidota</taxon>
        <taxon>Cytophagia</taxon>
        <taxon>Cytophagales</taxon>
        <taxon>Flammeovirgaceae</taxon>
        <taxon>Flammeovirga</taxon>
    </lineage>
</organism>
<evidence type="ECO:0000256" key="3">
    <source>
        <dbReference type="ARBA" id="ARBA00022553"/>
    </source>
</evidence>
<feature type="domain" description="Histidine kinase" evidence="6">
    <location>
        <begin position="175"/>
        <end position="384"/>
    </location>
</feature>
<dbReference type="SMART" id="SM00388">
    <property type="entry name" value="HisKA"/>
    <property type="match status" value="1"/>
</dbReference>
<dbReference type="SUPFAM" id="SSF47384">
    <property type="entry name" value="Homodimeric domain of signal transducing histidine kinase"/>
    <property type="match status" value="1"/>
</dbReference>
<dbReference type="InterPro" id="IPR001610">
    <property type="entry name" value="PAC"/>
</dbReference>
<dbReference type="EC" id="2.7.13.3" evidence="2"/>
<dbReference type="GO" id="GO:0000155">
    <property type="term" value="F:phosphorelay sensor kinase activity"/>
    <property type="evidence" value="ECO:0007669"/>
    <property type="project" value="InterPro"/>
</dbReference>
<dbReference type="SUPFAM" id="SSF55785">
    <property type="entry name" value="PYP-like sensor domain (PAS domain)"/>
    <property type="match status" value="1"/>
</dbReference>
<evidence type="ECO:0000313" key="10">
    <source>
        <dbReference type="Proteomes" id="UP000678679"/>
    </source>
</evidence>
<feature type="domain" description="PAS" evidence="7">
    <location>
        <begin position="28"/>
        <end position="100"/>
    </location>
</feature>
<dbReference type="NCBIfam" id="TIGR00229">
    <property type="entry name" value="sensory_box"/>
    <property type="match status" value="1"/>
</dbReference>
<dbReference type="InterPro" id="IPR000014">
    <property type="entry name" value="PAS"/>
</dbReference>
<evidence type="ECO:0000256" key="4">
    <source>
        <dbReference type="ARBA" id="ARBA00022679"/>
    </source>
</evidence>
<dbReference type="PRINTS" id="PR00344">
    <property type="entry name" value="BCTRLSENSOR"/>
</dbReference>